<proteinExistence type="predicted"/>
<dbReference type="EMBL" id="ML208424">
    <property type="protein sequence ID" value="TFK65850.1"/>
    <property type="molecule type" value="Genomic_DNA"/>
</dbReference>
<gene>
    <name evidence="1" type="ORF">BDN72DRAFT_178326</name>
</gene>
<evidence type="ECO:0000313" key="1">
    <source>
        <dbReference type="EMBL" id="TFK65850.1"/>
    </source>
</evidence>
<name>A0ACD3AJK8_9AGAR</name>
<feature type="non-terminal residue" evidence="1">
    <location>
        <position position="1"/>
    </location>
</feature>
<keyword evidence="2" id="KW-1185">Reference proteome</keyword>
<reference evidence="1 2" key="1">
    <citation type="journal article" date="2019" name="Nat. Ecol. Evol.">
        <title>Megaphylogeny resolves global patterns of mushroom evolution.</title>
        <authorList>
            <person name="Varga T."/>
            <person name="Krizsan K."/>
            <person name="Foldi C."/>
            <person name="Dima B."/>
            <person name="Sanchez-Garcia M."/>
            <person name="Sanchez-Ramirez S."/>
            <person name="Szollosi G.J."/>
            <person name="Szarkandi J.G."/>
            <person name="Papp V."/>
            <person name="Albert L."/>
            <person name="Andreopoulos W."/>
            <person name="Angelini C."/>
            <person name="Antonin V."/>
            <person name="Barry K.W."/>
            <person name="Bougher N.L."/>
            <person name="Buchanan P."/>
            <person name="Buyck B."/>
            <person name="Bense V."/>
            <person name="Catcheside P."/>
            <person name="Chovatia M."/>
            <person name="Cooper J."/>
            <person name="Damon W."/>
            <person name="Desjardin D."/>
            <person name="Finy P."/>
            <person name="Geml J."/>
            <person name="Haridas S."/>
            <person name="Hughes K."/>
            <person name="Justo A."/>
            <person name="Karasinski D."/>
            <person name="Kautmanova I."/>
            <person name="Kiss B."/>
            <person name="Kocsube S."/>
            <person name="Kotiranta H."/>
            <person name="LaButti K.M."/>
            <person name="Lechner B.E."/>
            <person name="Liimatainen K."/>
            <person name="Lipzen A."/>
            <person name="Lukacs Z."/>
            <person name="Mihaltcheva S."/>
            <person name="Morgado L.N."/>
            <person name="Niskanen T."/>
            <person name="Noordeloos M.E."/>
            <person name="Ohm R.A."/>
            <person name="Ortiz-Santana B."/>
            <person name="Ovrebo C."/>
            <person name="Racz N."/>
            <person name="Riley R."/>
            <person name="Savchenko A."/>
            <person name="Shiryaev A."/>
            <person name="Soop K."/>
            <person name="Spirin V."/>
            <person name="Szebenyi C."/>
            <person name="Tomsovsky M."/>
            <person name="Tulloss R.E."/>
            <person name="Uehling J."/>
            <person name="Grigoriev I.V."/>
            <person name="Vagvolgyi C."/>
            <person name="Papp T."/>
            <person name="Martin F.M."/>
            <person name="Miettinen O."/>
            <person name="Hibbett D.S."/>
            <person name="Nagy L.G."/>
        </authorList>
    </citation>
    <scope>NUCLEOTIDE SEQUENCE [LARGE SCALE GENOMIC DNA]</scope>
    <source>
        <strain evidence="1 2">NL-1719</strain>
    </source>
</reference>
<protein>
    <submittedName>
        <fullName evidence="1">Uncharacterized protein</fullName>
    </submittedName>
</protein>
<dbReference type="Proteomes" id="UP000308600">
    <property type="component" value="Unassembled WGS sequence"/>
</dbReference>
<accession>A0ACD3AJK8</accession>
<organism evidence="1 2">
    <name type="scientific">Pluteus cervinus</name>
    <dbReference type="NCBI Taxonomy" id="181527"/>
    <lineage>
        <taxon>Eukaryota</taxon>
        <taxon>Fungi</taxon>
        <taxon>Dikarya</taxon>
        <taxon>Basidiomycota</taxon>
        <taxon>Agaricomycotina</taxon>
        <taxon>Agaricomycetes</taxon>
        <taxon>Agaricomycetidae</taxon>
        <taxon>Agaricales</taxon>
        <taxon>Pluteineae</taxon>
        <taxon>Pluteaceae</taxon>
        <taxon>Pluteus</taxon>
    </lineage>
</organism>
<evidence type="ECO:0000313" key="2">
    <source>
        <dbReference type="Proteomes" id="UP000308600"/>
    </source>
</evidence>
<sequence>SARPRKVVASKDQKAVKKQPNFTTVNEIRDALKAQDQPGLIQALTTLRNQFTVRFSESQVAPNDERLLLAQRWLESSSTAQEIFDLWDQTDSRQSSLVALVTSVLAVLLQLLSSHYTFHSLGQPILKALLTPVYLTKINACIAAAHNDSIISALRLFNAMSDFAGGRERKAVMEGFAWELKSLPKLLQMRRKTKAEEHVDSLAKPDIRTLYTLFLLSFVKQDNTAQLKTSFLEQHRDAFLAIFKGLHQDHYTVVRRVLEICWSGIWQDAKVKRTLKISLFSETTVSHLAKLYERIISDDDEPDHVVADLVHHFLLAICTHPGTGICFKDNGWYPRGYLEEEDPVKHDEDEEPRKGTGGRVYNKILGNIVKTLKVNEDPRQQELAMKILQACPELVAGYWSGASLVLEPRLASKWLINVSLLGSIISHPIPLQTFFLPNNSTLHQPIPPPLNIILENILPSVNTKSHFSKGLQSSSALVQHTTAIVLSKCLTKLRNVFDAFNEAEEALGETEVDGQWSKRRRDLEREARRRVPDFQVILAFSQHKPTVTTKAPANPVKVALLAEAAQRLLWLYHQTLPALVEESRFDAGKSLLRFTEAYSTSEIREQENGGDAAAKLDVIQQLHSLRLLKESDQFSWSNKPTGSSHSYLHILLIAFTSTKIPSIRHSLLQLLNHLLKSTILFQEDPDETTLWFKSLPHTKRSTDAEAPDGAKLTDEAESVVGFLDECVQRCLKTPYKYIEELYALQSSFSSTSEDQDQDVSSPHLDAYPSPLIMTLLEQLNAKITAKLLLPSDILALASYLRKLVYQLTTKQSDLAFLRMFVERLDEVLAGERLGEEFPVVSAAIRREVGLMKFSLDSIEVRTGGGDVDMEEVGVVPEVNEFISNVERSPIPNSSSLKEMAAYELVDWFRVVDQPLAVGQVKRIVAVIEKLYAPALRDVAENLDPRVYGLLWDGLGIASADTTNKREDIDFEVLFLHIQPGHLEDNQYCERLVQALFTSAPSLIDLKRALNLVYHQINTSTEDKLTRGLLQLATSILRHASKVLSATDWQALKEHVFVRPGPVKDLFFSNCTSAIVTEGLRYLAQASLNPKDDGDRQTASDIAQHWLVQVRDHQDTQPFPPVLVSTIWPHYLNSSDLFGLFDLLTSSTHDLDSQHIIALLESVLDGIKLSISLEPASESLLSTKLSQLLSLGTLLPQSAVLEQVTALAVDVSLPLGCKGTLTETESSGTLDSVIKRAETRFARRQSDDQVSSLPLDMARQALEQPFWSKSTITVLTGLIYRRSLPEDVFLGWLNTESCAGRSVDEFVEVFHAFLDVESQTEGLEEAVLKACVLHTPRLLETLTSQGSSSSDLVRTRCVECLGLLAGADEGVAKKVFSKTLGYVKKLPVDWLCLEIVELVNLCYVAKSKSKSKLGLEALCVAVVEHGFQWGVRVLSNEGDEGSMRPIFEGLERLLSHKLELKAHLVENFLGVAVSHMNHISALRVVNAALKLANLKPVAVNRYLQAVVQHQQFFKLCNTPIGTGPQPRDAIVNLLHTLFFLHPSNTCQISHVQPLVQVYRGTLSTSDRKLLSIFQLFELERKLSAVSLLSRWSGSTNGLSSNSLEALQSLDPILVLRTCLHFPRRRRILEAPPEEREQVDFHEAQLYDPVFLILLFAHMLVDNPAQSHFAWVELFRTNVVALIIRTLSADDPQLREVALCQLAALWKNLEVSDVQEQPQIHYVLTILKDTLLMSPNEPSKRLPSYSTLILLHVLRGIFYPSNFTYPLTSRFLLQRPELDTSDVPMLYGMLYSNSDDWKKERGWIIRFLSDGMVNSDDWKVFKRRHTWDLLASMFQSSEGDQALRSGVFEVLANLTCNQHATTSLVLKSALLSWIEIQILRLQPNETLEWLKIIENIVVIVDATKIETATAGEWRAIICRCIASLLTDIIEAHIPRILPLAASLLLRIGDLPSEGTSYLTEPLLGAVKSLKRMEVNLPVPSGKDSVSVIESHRPHSPYRSLNVHEPYPTIPPIQTWGIAVEMLWQVAMVLNSRTAAWDALTARMLILKSIAGLNSNTNTPAEWVRREVVSNM</sequence>